<keyword evidence="3" id="KW-1185">Reference proteome</keyword>
<reference evidence="2 3" key="1">
    <citation type="submission" date="2023-11" db="EMBL/GenBank/DDBJ databases">
        <authorList>
            <person name="Cook R."/>
            <person name="Crisci M."/>
            <person name="Pye H."/>
            <person name="Adriaenssens E."/>
            <person name="Santini J."/>
        </authorList>
    </citation>
    <scope>NUCLEOTIDE SEQUENCE [LARGE SCALE GENOMIC DNA]</scope>
    <source>
        <strain evidence="2">Lak_Megaphage_Sonny</strain>
    </source>
</reference>
<dbReference type="EMBL" id="OR769223">
    <property type="protein sequence ID" value="WQJ53297.1"/>
    <property type="molecule type" value="Genomic_DNA"/>
</dbReference>
<evidence type="ECO:0000313" key="2">
    <source>
        <dbReference type="EMBL" id="WQJ53297.1"/>
    </source>
</evidence>
<evidence type="ECO:0000256" key="1">
    <source>
        <dbReference type="SAM" id="MobiDB-lite"/>
    </source>
</evidence>
<organism evidence="2 3">
    <name type="scientific">phage Lak_Megaphage_Sonny</name>
    <dbReference type="NCBI Taxonomy" id="3109229"/>
    <lineage>
        <taxon>Viruses</taxon>
        <taxon>Duplodnaviria</taxon>
        <taxon>Heunggongvirae</taxon>
        <taxon>Uroviricota</taxon>
        <taxon>Caudoviricetes</taxon>
        <taxon>Caudoviricetes code 15 clade</taxon>
    </lineage>
</organism>
<name>A0ABZ0Z496_9CAUD</name>
<proteinExistence type="predicted"/>
<sequence length="238" mass="28318">MSNKQQDATKMSEEQFKKTQEKLRKDMREKFGKWMNIYDEEATKEDIEKARAEFDEEVKKYSDSNYMIIDKDPVPYVELLIKWNKKYNYWEKGQWKGVIMFDKIMNDTLKDLKNDPTKPFEVDYQTLMYMYQAMSNPSGHGLDTAKAMAEFENFDPISAEPKKENSYVTYTHILQNVLNNINDLANVDKKLKLYRERINIETAGIKFDWKITELEEFIELHNAWIGEGLPNDNELQNM</sequence>
<dbReference type="Proteomes" id="UP001358193">
    <property type="component" value="Segment"/>
</dbReference>
<feature type="compositionally biased region" description="Basic and acidic residues" evidence="1">
    <location>
        <begin position="10"/>
        <end position="21"/>
    </location>
</feature>
<protein>
    <submittedName>
        <fullName evidence="2">Uncharacterized protein</fullName>
    </submittedName>
</protein>
<evidence type="ECO:0000313" key="3">
    <source>
        <dbReference type="Proteomes" id="UP001358193"/>
    </source>
</evidence>
<feature type="region of interest" description="Disordered" evidence="1">
    <location>
        <begin position="1"/>
        <end position="21"/>
    </location>
</feature>
<accession>A0ABZ0Z496</accession>